<keyword evidence="1" id="KW-1133">Transmembrane helix</keyword>
<dbReference type="Proteomes" id="UP000290365">
    <property type="component" value="Chromosome"/>
</dbReference>
<evidence type="ECO:0000259" key="2">
    <source>
        <dbReference type="Pfam" id="PF01757"/>
    </source>
</evidence>
<evidence type="ECO:0000313" key="3">
    <source>
        <dbReference type="EMBL" id="QBD74849.1"/>
    </source>
</evidence>
<protein>
    <submittedName>
        <fullName evidence="3">Acyltransferase</fullName>
    </submittedName>
</protein>
<feature type="transmembrane region" description="Helical" evidence="1">
    <location>
        <begin position="365"/>
        <end position="383"/>
    </location>
</feature>
<organism evidence="3 4">
    <name type="scientific">Ktedonosporobacter rubrisoli</name>
    <dbReference type="NCBI Taxonomy" id="2509675"/>
    <lineage>
        <taxon>Bacteria</taxon>
        <taxon>Bacillati</taxon>
        <taxon>Chloroflexota</taxon>
        <taxon>Ktedonobacteria</taxon>
        <taxon>Ktedonobacterales</taxon>
        <taxon>Ktedonosporobacteraceae</taxon>
        <taxon>Ktedonosporobacter</taxon>
    </lineage>
</organism>
<evidence type="ECO:0000313" key="4">
    <source>
        <dbReference type="Proteomes" id="UP000290365"/>
    </source>
</evidence>
<feature type="transmembrane region" description="Helical" evidence="1">
    <location>
        <begin position="40"/>
        <end position="60"/>
    </location>
</feature>
<dbReference type="GO" id="GO:0016747">
    <property type="term" value="F:acyltransferase activity, transferring groups other than amino-acyl groups"/>
    <property type="evidence" value="ECO:0007669"/>
    <property type="project" value="InterPro"/>
</dbReference>
<proteinExistence type="predicted"/>
<dbReference type="InterPro" id="IPR002656">
    <property type="entry name" value="Acyl_transf_3_dom"/>
</dbReference>
<sequence>MSFQAKDVISSNIDMQSSLEERSAQEARQKRPRLFFIDHLRVVLTILVVLHHLAITYGAFGGLPGGWYYEEVTKDPPTVGLLTIFVVVNQTFFMGLFFLLSGYFTPGSYERKGAKAFLRDRLLRLGIPLLVFTFLINPVVIYIGYRMHMPFWQLLLHYGAFGVGPLWFVEALLLFDCGYALWRWLSQKWAKPAEATNKPPTLLAVGLFILALAVVAFIVRIWFPTGWWFQPLNFQIAYFPQYISLFIIGTIAARRNWFLNVPSWMGKLGLAAAFCTIIVGAICIILMGGINSFFGGLLVCFLEAILCVGMSLGLLVLFRQRFNRQGFWGKLLSREAYGVYVIHALVVTGFCVAIAGLQLYPLLKMAVAALITVPLCFGCAYLLRKLPGVRVIL</sequence>
<dbReference type="KEGG" id="kbs:EPA93_02095"/>
<reference evidence="3 4" key="1">
    <citation type="submission" date="2019-01" db="EMBL/GenBank/DDBJ databases">
        <title>Ktedonosporobacter rubrisoli SCAWS-G2.</title>
        <authorList>
            <person name="Huang Y."/>
            <person name="Yan B."/>
        </authorList>
    </citation>
    <scope>NUCLEOTIDE SEQUENCE [LARGE SCALE GENOMIC DNA]</scope>
    <source>
        <strain evidence="3 4">SCAWS-G2</strain>
    </source>
</reference>
<dbReference type="EMBL" id="CP035758">
    <property type="protein sequence ID" value="QBD74849.1"/>
    <property type="molecule type" value="Genomic_DNA"/>
</dbReference>
<gene>
    <name evidence="3" type="ORF">EPA93_02095</name>
</gene>
<evidence type="ECO:0000256" key="1">
    <source>
        <dbReference type="SAM" id="Phobius"/>
    </source>
</evidence>
<feature type="transmembrane region" description="Helical" evidence="1">
    <location>
        <begin position="157"/>
        <end position="182"/>
    </location>
</feature>
<dbReference type="OrthoDB" id="153091at2"/>
<feature type="transmembrane region" description="Helical" evidence="1">
    <location>
        <begin position="125"/>
        <end position="145"/>
    </location>
</feature>
<keyword evidence="1" id="KW-0472">Membrane</keyword>
<dbReference type="PANTHER" id="PTHR36927:SF4">
    <property type="entry name" value="BLR5718 PROTEIN"/>
    <property type="match status" value="1"/>
</dbReference>
<accession>A0A4P6JIG5</accession>
<keyword evidence="3" id="KW-0012">Acyltransferase</keyword>
<keyword evidence="4" id="KW-1185">Reference proteome</keyword>
<feature type="domain" description="Acyltransferase 3" evidence="2">
    <location>
        <begin position="36"/>
        <end position="379"/>
    </location>
</feature>
<dbReference type="AlphaFoldDB" id="A0A4P6JIG5"/>
<feature type="transmembrane region" description="Helical" evidence="1">
    <location>
        <begin position="235"/>
        <end position="253"/>
    </location>
</feature>
<feature type="transmembrane region" description="Helical" evidence="1">
    <location>
        <begin position="80"/>
        <end position="104"/>
    </location>
</feature>
<dbReference type="RefSeq" id="WP_129885448.1">
    <property type="nucleotide sequence ID" value="NZ_CP035758.1"/>
</dbReference>
<keyword evidence="1" id="KW-0812">Transmembrane</keyword>
<name>A0A4P6JIG5_KTERU</name>
<dbReference type="InterPro" id="IPR050623">
    <property type="entry name" value="Glucan_succinyl_AcylTrfase"/>
</dbReference>
<feature type="transmembrane region" description="Helical" evidence="1">
    <location>
        <begin position="265"/>
        <end position="287"/>
    </location>
</feature>
<keyword evidence="3" id="KW-0808">Transferase</keyword>
<feature type="transmembrane region" description="Helical" evidence="1">
    <location>
        <begin position="202"/>
        <end position="223"/>
    </location>
</feature>
<dbReference type="PANTHER" id="PTHR36927">
    <property type="entry name" value="BLR4337 PROTEIN"/>
    <property type="match status" value="1"/>
</dbReference>
<feature type="transmembrane region" description="Helical" evidence="1">
    <location>
        <begin position="293"/>
        <end position="318"/>
    </location>
</feature>
<dbReference type="Pfam" id="PF01757">
    <property type="entry name" value="Acyl_transf_3"/>
    <property type="match status" value="1"/>
</dbReference>
<feature type="transmembrane region" description="Helical" evidence="1">
    <location>
        <begin position="339"/>
        <end position="359"/>
    </location>
</feature>